<reference evidence="1 2" key="1">
    <citation type="submission" date="2019-08" db="EMBL/GenBank/DDBJ databases">
        <title>The genome of the soybean aphid Biotype 1, its phylome, world population structure and adaptation to the North American continent.</title>
        <authorList>
            <person name="Giordano R."/>
            <person name="Donthu R.K."/>
            <person name="Hernandez A.G."/>
            <person name="Wright C.L."/>
            <person name="Zimin A.V."/>
        </authorList>
    </citation>
    <scope>NUCLEOTIDE SEQUENCE [LARGE SCALE GENOMIC DNA]</scope>
    <source>
        <tissue evidence="1">Whole aphids</tissue>
    </source>
</reference>
<keyword evidence="2" id="KW-1185">Reference proteome</keyword>
<evidence type="ECO:0000313" key="2">
    <source>
        <dbReference type="Proteomes" id="UP000475862"/>
    </source>
</evidence>
<proteinExistence type="predicted"/>
<comment type="caution">
    <text evidence="1">The sequence shown here is derived from an EMBL/GenBank/DDBJ whole genome shotgun (WGS) entry which is preliminary data.</text>
</comment>
<sequence length="258" mass="30171">MSVEPDSLTDYCLIQLFGRNFGAGLNEPSGYSEVKLGLSINIKEWIGHRYINHIEGSVPEWEREKDNIQVSYPIVLRFSSSYFHHTRKALVIIEEGTFQFYSTCRIPYYRCLAICYLSYSSSNIITSYVKKHVPSTFVLQSKEVVKYIPYSTIVACSNDTFKKCFEKIKRKIIKIIQQIKSTKNVLYVLCINICNPEKYRKCSIYIIMFKYLYVYITTKIPTFVPETYLLFNTTLLSKVKTLYCCFIQSIISHIPCWL</sequence>
<accession>A0A6G0TTU7</accession>
<evidence type="ECO:0000313" key="1">
    <source>
        <dbReference type="EMBL" id="KAE9538049.1"/>
    </source>
</evidence>
<gene>
    <name evidence="1" type="ORF">AGLY_006021</name>
</gene>
<protein>
    <submittedName>
        <fullName evidence="1">Uncharacterized protein</fullName>
    </submittedName>
</protein>
<name>A0A6G0TTU7_APHGL</name>
<dbReference type="EMBL" id="VYZN01000017">
    <property type="protein sequence ID" value="KAE9538049.1"/>
    <property type="molecule type" value="Genomic_DNA"/>
</dbReference>
<organism evidence="1 2">
    <name type="scientific">Aphis glycines</name>
    <name type="common">Soybean aphid</name>
    <dbReference type="NCBI Taxonomy" id="307491"/>
    <lineage>
        <taxon>Eukaryota</taxon>
        <taxon>Metazoa</taxon>
        <taxon>Ecdysozoa</taxon>
        <taxon>Arthropoda</taxon>
        <taxon>Hexapoda</taxon>
        <taxon>Insecta</taxon>
        <taxon>Pterygota</taxon>
        <taxon>Neoptera</taxon>
        <taxon>Paraneoptera</taxon>
        <taxon>Hemiptera</taxon>
        <taxon>Sternorrhyncha</taxon>
        <taxon>Aphidomorpha</taxon>
        <taxon>Aphidoidea</taxon>
        <taxon>Aphididae</taxon>
        <taxon>Aphidini</taxon>
        <taxon>Aphis</taxon>
        <taxon>Aphis</taxon>
    </lineage>
</organism>
<dbReference type="AlphaFoldDB" id="A0A6G0TTU7"/>
<dbReference type="Proteomes" id="UP000475862">
    <property type="component" value="Unassembled WGS sequence"/>
</dbReference>